<reference evidence="7 8" key="1">
    <citation type="submission" date="2013-09" db="EMBL/GenBank/DDBJ databases">
        <title>Complete genome sequence of Corynebacterium doosanense CAU 212(T) (=DSM 45436(T)), isolated from activated sludge.</title>
        <authorList>
            <person name="Schaffert L."/>
            <person name="Albersmeier A."/>
            <person name="Kalinowski J."/>
            <person name="Ruckert C."/>
        </authorList>
    </citation>
    <scope>NUCLEOTIDE SEQUENCE [LARGE SCALE GENOMIC DNA]</scope>
    <source>
        <strain evidence="7 8">CAU 212</strain>
    </source>
</reference>
<dbReference type="STRING" id="558173.CDOO_03245"/>
<keyword evidence="4" id="KW-0472">Membrane</keyword>
<evidence type="ECO:0000259" key="5">
    <source>
        <dbReference type="Pfam" id="PF02518"/>
    </source>
</evidence>
<dbReference type="CDD" id="cd16917">
    <property type="entry name" value="HATPase_UhpB-NarQ-NarX-like"/>
    <property type="match status" value="1"/>
</dbReference>
<gene>
    <name evidence="7" type="ORF">CDOO_03245</name>
</gene>
<feature type="domain" description="Phage shock protein PspC N-terminal" evidence="6">
    <location>
        <begin position="8"/>
        <end position="60"/>
    </location>
</feature>
<keyword evidence="4" id="KW-0812">Transmembrane</keyword>
<dbReference type="Pfam" id="PF02518">
    <property type="entry name" value="HATPase_c"/>
    <property type="match status" value="1"/>
</dbReference>
<dbReference type="AlphaFoldDB" id="A0A097IE02"/>
<evidence type="ECO:0000256" key="4">
    <source>
        <dbReference type="SAM" id="Phobius"/>
    </source>
</evidence>
<evidence type="ECO:0000313" key="7">
    <source>
        <dbReference type="EMBL" id="AIT60368.1"/>
    </source>
</evidence>
<dbReference type="eggNOG" id="COG4585">
    <property type="taxonomic scope" value="Bacteria"/>
</dbReference>
<keyword evidence="3" id="KW-0902">Two-component regulatory system</keyword>
<dbReference type="GO" id="GO:0000160">
    <property type="term" value="P:phosphorelay signal transduction system"/>
    <property type="evidence" value="ECO:0007669"/>
    <property type="project" value="UniProtKB-KW"/>
</dbReference>
<dbReference type="EMBL" id="CP006764">
    <property type="protein sequence ID" value="AIT60368.1"/>
    <property type="molecule type" value="Genomic_DNA"/>
</dbReference>
<dbReference type="GO" id="GO:0016301">
    <property type="term" value="F:kinase activity"/>
    <property type="evidence" value="ECO:0007669"/>
    <property type="project" value="UniProtKB-KW"/>
</dbReference>
<protein>
    <submittedName>
        <fullName evidence="7">Histidine kinase</fullName>
    </submittedName>
</protein>
<evidence type="ECO:0000259" key="6">
    <source>
        <dbReference type="Pfam" id="PF04024"/>
    </source>
</evidence>
<organism evidence="7 8">
    <name type="scientific">Corynebacterium doosanense CAU 212 = DSM 45436</name>
    <dbReference type="NCBI Taxonomy" id="558173"/>
    <lineage>
        <taxon>Bacteria</taxon>
        <taxon>Bacillati</taxon>
        <taxon>Actinomycetota</taxon>
        <taxon>Actinomycetes</taxon>
        <taxon>Mycobacteriales</taxon>
        <taxon>Corynebacteriaceae</taxon>
        <taxon>Corynebacterium</taxon>
    </lineage>
</organism>
<accession>A0A097IE02</accession>
<feature type="domain" description="Histidine kinase/HSP90-like ATPase" evidence="5">
    <location>
        <begin position="291"/>
        <end position="378"/>
    </location>
</feature>
<evidence type="ECO:0000256" key="3">
    <source>
        <dbReference type="ARBA" id="ARBA00023012"/>
    </source>
</evidence>
<dbReference type="Proteomes" id="UP000029914">
    <property type="component" value="Chromosome"/>
</dbReference>
<dbReference type="HOGENOM" id="CLU_036172_0_0_11"/>
<dbReference type="SUPFAM" id="SSF55874">
    <property type="entry name" value="ATPase domain of HSP90 chaperone/DNA topoisomerase II/histidine kinase"/>
    <property type="match status" value="1"/>
</dbReference>
<feature type="transmembrane region" description="Helical" evidence="4">
    <location>
        <begin position="104"/>
        <end position="123"/>
    </location>
</feature>
<sequence length="382" mass="39392">MPRAYPVFVRSKKHSVLAGVASGLAGHLGVDVFYVRMALLAGTLISGLGVFVYAGLWIFTTASEEAPEPPDSRKLKPSTNLALAGLGVLAALLSALFFSGGSVALVIPLVVVGVGAFLAWQAYDRGASSGVGVVAFFVGAGLVIGGLGVTIVWWDTGGMAGSLAAVVLTLAGVVVLAGPAALRLWESAASSRAEKVAAEERAEIAARLHDSVLQTLALIQKRAEDPDEVARLARGQERELRGWLFDAGEKKNEQTVLAAVDKAAGEVEDMFGVRIAPVTVGEDRPLDETGKALVMAAREAMVNAAKHAGVDTVDVYAELVGGELSVFVRDRGRGFDPASVPGDRHGIADSIVARVEKAGGQASVTSAPGEGTEVVLTLTCGS</sequence>
<feature type="transmembrane region" description="Helical" evidence="4">
    <location>
        <begin position="130"/>
        <end position="154"/>
    </location>
</feature>
<name>A0A097IE02_9CORY</name>
<dbReference type="Gene3D" id="3.30.565.10">
    <property type="entry name" value="Histidine kinase-like ATPase, C-terminal domain"/>
    <property type="match status" value="1"/>
</dbReference>
<keyword evidence="2 7" id="KW-0418">Kinase</keyword>
<dbReference type="PANTHER" id="PTHR24421">
    <property type="entry name" value="NITRATE/NITRITE SENSOR PROTEIN NARX-RELATED"/>
    <property type="match status" value="1"/>
</dbReference>
<dbReference type="KEGG" id="cdo:CDOO_03245"/>
<dbReference type="PANTHER" id="PTHR24421:SF61">
    <property type="entry name" value="OXYGEN SENSOR HISTIDINE KINASE NREB"/>
    <property type="match status" value="1"/>
</dbReference>
<keyword evidence="1" id="KW-0808">Transferase</keyword>
<evidence type="ECO:0000256" key="1">
    <source>
        <dbReference type="ARBA" id="ARBA00022679"/>
    </source>
</evidence>
<dbReference type="Pfam" id="PF04024">
    <property type="entry name" value="PspC"/>
    <property type="match status" value="1"/>
</dbReference>
<dbReference type="InterPro" id="IPR050482">
    <property type="entry name" value="Sensor_HK_TwoCompSys"/>
</dbReference>
<proteinExistence type="predicted"/>
<feature type="transmembrane region" description="Helical" evidence="4">
    <location>
        <begin position="39"/>
        <end position="59"/>
    </location>
</feature>
<dbReference type="InterPro" id="IPR036890">
    <property type="entry name" value="HATPase_C_sf"/>
</dbReference>
<dbReference type="InterPro" id="IPR003594">
    <property type="entry name" value="HATPase_dom"/>
</dbReference>
<keyword evidence="8" id="KW-1185">Reference proteome</keyword>
<evidence type="ECO:0000256" key="2">
    <source>
        <dbReference type="ARBA" id="ARBA00022777"/>
    </source>
</evidence>
<evidence type="ECO:0000313" key="8">
    <source>
        <dbReference type="Proteomes" id="UP000029914"/>
    </source>
</evidence>
<feature type="transmembrane region" description="Helical" evidence="4">
    <location>
        <begin position="160"/>
        <end position="182"/>
    </location>
</feature>
<dbReference type="InterPro" id="IPR007168">
    <property type="entry name" value="Phageshock_PspC_N"/>
</dbReference>
<keyword evidence="4" id="KW-1133">Transmembrane helix</keyword>